<proteinExistence type="predicted"/>
<gene>
    <name evidence="1" type="primary">CPK8</name>
    <name evidence="1" type="ORF">SNEC2469_LOCUS28303</name>
</gene>
<organism evidence="1 2">
    <name type="scientific">Symbiodinium necroappetens</name>
    <dbReference type="NCBI Taxonomy" id="1628268"/>
    <lineage>
        <taxon>Eukaryota</taxon>
        <taxon>Sar</taxon>
        <taxon>Alveolata</taxon>
        <taxon>Dinophyceae</taxon>
        <taxon>Suessiales</taxon>
        <taxon>Symbiodiniaceae</taxon>
        <taxon>Symbiodinium</taxon>
    </lineage>
</organism>
<sequence>VLFSDRGNADVITWLGTQEYWGTEVRVEVEGSLDGSGHLHVDSIKRLNDGSVWQGSGAA</sequence>
<dbReference type="EMBL" id="CAJNJA010061221">
    <property type="protein sequence ID" value="CAE7873066.1"/>
    <property type="molecule type" value="Genomic_DNA"/>
</dbReference>
<keyword evidence="2" id="KW-1185">Reference proteome</keyword>
<feature type="non-terminal residue" evidence="1">
    <location>
        <position position="1"/>
    </location>
</feature>
<feature type="non-terminal residue" evidence="1">
    <location>
        <position position="59"/>
    </location>
</feature>
<dbReference type="OrthoDB" id="438892at2759"/>
<evidence type="ECO:0000313" key="2">
    <source>
        <dbReference type="Proteomes" id="UP000601435"/>
    </source>
</evidence>
<name>A0A813ANR4_9DINO</name>
<accession>A0A813ANR4</accession>
<evidence type="ECO:0000313" key="1">
    <source>
        <dbReference type="EMBL" id="CAE7873066.1"/>
    </source>
</evidence>
<comment type="caution">
    <text evidence="1">The sequence shown here is derived from an EMBL/GenBank/DDBJ whole genome shotgun (WGS) entry which is preliminary data.</text>
</comment>
<reference evidence="1" key="1">
    <citation type="submission" date="2021-02" db="EMBL/GenBank/DDBJ databases">
        <authorList>
            <person name="Dougan E. K."/>
            <person name="Rhodes N."/>
            <person name="Thang M."/>
            <person name="Chan C."/>
        </authorList>
    </citation>
    <scope>NUCLEOTIDE SEQUENCE</scope>
</reference>
<protein>
    <submittedName>
        <fullName evidence="1">CPK8 protein</fullName>
    </submittedName>
</protein>
<dbReference type="AlphaFoldDB" id="A0A813ANR4"/>
<dbReference type="Proteomes" id="UP000601435">
    <property type="component" value="Unassembled WGS sequence"/>
</dbReference>